<evidence type="ECO:0000256" key="1">
    <source>
        <dbReference type="SAM" id="MobiDB-lite"/>
    </source>
</evidence>
<dbReference type="GeneID" id="108260119"/>
<dbReference type="RefSeq" id="XP_053532800.1">
    <property type="nucleotide sequence ID" value="XM_053676825.1"/>
</dbReference>
<dbReference type="Proteomes" id="UP000221080">
    <property type="component" value="Chromosome 28"/>
</dbReference>
<evidence type="ECO:0000313" key="2">
    <source>
        <dbReference type="Proteomes" id="UP000221080"/>
    </source>
</evidence>
<sequence length="398" mass="44158">MNVVTKPHKPPLPSLFLSNARSLVNKIDNLELQLAGNRYVRDCCVLIITETWLHPRIPDASMQLAGRTMLRWDRTEDSGKSRGGGLCMYVHENWCNNGTMIDKHCSPDLEYMSLRCRPFFLPRELTVVIITAVYIPPDANVNTALSLLLNTINEQQRAYPDGVHIIAGDFNKANLKAVLPKFYQHVKCFTRGENTLDHVYSNIKHAYRAIPLPHLGQSDHLSLLLSPAYTPLRRSVKTTINITNYRGREATTGDLSAILAEELNCFFARFETSQQQHSSAPAPPPPSSGPRTSPALPPSPSGSCTTLLTVREHDVRRMFLAVNPRKAAGPDGVPGNVLRSCAHQLAHIFTHVCLDKGLSHQPVPDSETRAPPLLHSHGEHRFSTGLCVEPPPVLSLHI</sequence>
<dbReference type="PANTHER" id="PTHR47510:SF3">
    <property type="entry name" value="ENDO_EXONUCLEASE_PHOSPHATASE DOMAIN-CONTAINING PROTEIN"/>
    <property type="match status" value="1"/>
</dbReference>
<dbReference type="Gene3D" id="3.60.10.10">
    <property type="entry name" value="Endonuclease/exonuclease/phosphatase"/>
    <property type="match status" value="1"/>
</dbReference>
<reference evidence="2" key="1">
    <citation type="journal article" date="2016" name="Nat. Commun.">
        <title>The channel catfish genome sequence provides insights into the evolution of scale formation in teleosts.</title>
        <authorList>
            <person name="Liu Z."/>
            <person name="Liu S."/>
            <person name="Yao J."/>
            <person name="Bao L."/>
            <person name="Zhang J."/>
            <person name="Li Y."/>
            <person name="Jiang C."/>
            <person name="Sun L."/>
            <person name="Wang R."/>
            <person name="Zhang Y."/>
            <person name="Zhou T."/>
            <person name="Zeng Q."/>
            <person name="Fu Q."/>
            <person name="Gao S."/>
            <person name="Li N."/>
            <person name="Koren S."/>
            <person name="Jiang Y."/>
            <person name="Zimin A."/>
            <person name="Xu P."/>
            <person name="Phillippy A.M."/>
            <person name="Geng X."/>
            <person name="Song L."/>
            <person name="Sun F."/>
            <person name="Li C."/>
            <person name="Wang X."/>
            <person name="Chen A."/>
            <person name="Jin Y."/>
            <person name="Yuan Z."/>
            <person name="Yang Y."/>
            <person name="Tan S."/>
            <person name="Peatman E."/>
            <person name="Lu J."/>
            <person name="Qin Z."/>
            <person name="Dunham R."/>
            <person name="Li Z."/>
            <person name="Sonstegard T."/>
            <person name="Feng J."/>
            <person name="Danzmann R.G."/>
            <person name="Schroeder S."/>
            <person name="Scheffler B."/>
            <person name="Duke M.V."/>
            <person name="Ballard L."/>
            <person name="Kucuktas H."/>
            <person name="Kaltenboeck L."/>
            <person name="Liu H."/>
            <person name="Armbruster J."/>
            <person name="Xie Y."/>
            <person name="Kirby M.L."/>
            <person name="Tian Y."/>
            <person name="Flanagan M.E."/>
            <person name="Mu W."/>
            <person name="Waldbieser G.C."/>
        </authorList>
    </citation>
    <scope>NUCLEOTIDE SEQUENCE [LARGE SCALE GENOMIC DNA]</scope>
    <source>
        <strain evidence="2">SDA103</strain>
    </source>
</reference>
<dbReference type="PANTHER" id="PTHR47510">
    <property type="entry name" value="REVERSE TRANSCRIPTASE DOMAIN-CONTAINING PROTEIN"/>
    <property type="match status" value="1"/>
</dbReference>
<name>A0A9F7R2W4_ICTPU</name>
<dbReference type="AlphaFoldDB" id="A0A9F7R2W4"/>
<organism evidence="2 3">
    <name type="scientific">Ictalurus punctatus</name>
    <name type="common">Channel catfish</name>
    <name type="synonym">Silurus punctatus</name>
    <dbReference type="NCBI Taxonomy" id="7998"/>
    <lineage>
        <taxon>Eukaryota</taxon>
        <taxon>Metazoa</taxon>
        <taxon>Chordata</taxon>
        <taxon>Craniata</taxon>
        <taxon>Vertebrata</taxon>
        <taxon>Euteleostomi</taxon>
        <taxon>Actinopterygii</taxon>
        <taxon>Neopterygii</taxon>
        <taxon>Teleostei</taxon>
        <taxon>Ostariophysi</taxon>
        <taxon>Siluriformes</taxon>
        <taxon>Ictaluridae</taxon>
        <taxon>Ictalurus</taxon>
    </lineage>
</organism>
<protein>
    <submittedName>
        <fullName evidence="3">Multivesicular body subunit 12Ba isoform X1</fullName>
    </submittedName>
</protein>
<dbReference type="CTD" id="767667"/>
<dbReference type="SUPFAM" id="SSF56219">
    <property type="entry name" value="DNase I-like"/>
    <property type="match status" value="1"/>
</dbReference>
<dbReference type="OrthoDB" id="8964826at2759"/>
<dbReference type="InterPro" id="IPR036691">
    <property type="entry name" value="Endo/exonu/phosph_ase_sf"/>
</dbReference>
<feature type="region of interest" description="Disordered" evidence="1">
    <location>
        <begin position="274"/>
        <end position="304"/>
    </location>
</feature>
<keyword evidence="2" id="KW-1185">Reference proteome</keyword>
<proteinExistence type="predicted"/>
<gene>
    <name evidence="3" type="primary">mvb12ba</name>
</gene>
<accession>A0A9F7R2W4</accession>
<reference evidence="3" key="2">
    <citation type="submission" date="2025-08" db="UniProtKB">
        <authorList>
            <consortium name="RefSeq"/>
        </authorList>
    </citation>
    <scope>IDENTIFICATION</scope>
    <source>
        <tissue evidence="3">Blood</tissue>
    </source>
</reference>
<evidence type="ECO:0000313" key="3">
    <source>
        <dbReference type="RefSeq" id="XP_053532800.1"/>
    </source>
</evidence>